<evidence type="ECO:0000256" key="1">
    <source>
        <dbReference type="SAM" id="Phobius"/>
    </source>
</evidence>
<keyword evidence="1" id="KW-1133">Transmembrane helix</keyword>
<organism evidence="3">
    <name type="scientific">Neobodo designis</name>
    <name type="common">Flagellated protozoan</name>
    <name type="synonym">Bodo designis</name>
    <dbReference type="NCBI Taxonomy" id="312471"/>
    <lineage>
        <taxon>Eukaryota</taxon>
        <taxon>Discoba</taxon>
        <taxon>Euglenozoa</taxon>
        <taxon>Kinetoplastea</taxon>
        <taxon>Metakinetoplastina</taxon>
        <taxon>Neobodonida</taxon>
        <taxon>Neobodo</taxon>
    </lineage>
</organism>
<dbReference type="InterPro" id="IPR036852">
    <property type="entry name" value="Peptidase_S8/S53_dom_sf"/>
</dbReference>
<dbReference type="PANTHER" id="PTHR14218:SF15">
    <property type="entry name" value="TRIPEPTIDYL-PEPTIDASE 1"/>
    <property type="match status" value="1"/>
</dbReference>
<keyword evidence="2" id="KW-0732">Signal</keyword>
<evidence type="ECO:0008006" key="4">
    <source>
        <dbReference type="Google" id="ProtNLM"/>
    </source>
</evidence>
<gene>
    <name evidence="3" type="ORF">NDES1114_LOCUS11607</name>
</gene>
<dbReference type="GO" id="GO:0004252">
    <property type="term" value="F:serine-type endopeptidase activity"/>
    <property type="evidence" value="ECO:0007669"/>
    <property type="project" value="InterPro"/>
</dbReference>
<dbReference type="PANTHER" id="PTHR14218">
    <property type="entry name" value="PROTEASE S8 TRIPEPTIDYL PEPTIDASE I CLN2"/>
    <property type="match status" value="1"/>
</dbReference>
<feature type="signal peptide" evidence="2">
    <location>
        <begin position="1"/>
        <end position="22"/>
    </location>
</feature>
<sequence length="880" mass="91385">MPRMRVAAFVALALAQVLFAAAQVVAAGSPVTNVRGLWTLRSDVPAPSDATRIGPVHVYLRDASGAHAELRTWLGALDLTEDEWLRGSATGCHMPVAGDVIHCVGLTVAEAKRRFGAALDFGRFSKRGVAPLSSGSPPLMVLAANPDAVTVPETLRRRVVHVSGVAIYDHREGPVASALASLGSAQTDGSTLAANVTAFPNASQFPGHAPVFASASGESVGVLLRCRNGAFATFERPVNHTNASSFGDFCPSDIYTIRNVSITFVPESPLGNSSNVPATPFKVALRPQHCVRAAARHPTLVASSPDEAEAPLCGLMNTDKDWPLPDTRFNAYQTTATVYFTDGTNATSHPFAFFGGAVMRGGAADPTDLSGNAVLSDTIAPVTTFSGGPLDFRFEALWGQYGVPAAATAPHMGQGAAVFVDMTDTRRPRVSTRMIQRSFDLYWQLSTRGAAAKGTLQFLSLGKGEAFPSEVQAHTQLLAAGAPNSATVVLSVEYGGAGAPFATYQDAMAGFASAAVTRFNAPEPGRVAAVSTWMLDSVGPEWHASKTLRDRCESTFARGAAIGVTFVSGTGGTGAVLYDVESDHPSFYAGVSYPASSQSVIAVAASAFVRTPGSATPAEVAANARWGHGITAAGGESQLITATKEQRQVTGRVLRSTPDIAASGVAVAVVLNRVPVALSSSAASAAVFTGMITLLNELRRNAPDTPEEKADGANTTLLRVPLRNAHRMLYAGNIDRHGAFDGIAHGDTCAGAQSAAARAGSAPGLNFPLYAASRCNVAQGLTCDLVTGLGAPSYVALSGLARRWNGDGFGAEHVVAFRRVVMLLVVVLCSVAAGGTVLFCVMRIRRKQRRSGRMAFAAGHNVSGFGGGRSGVAASTYGSL</sequence>
<proteinExistence type="predicted"/>
<dbReference type="EMBL" id="HBGF01017630">
    <property type="protein sequence ID" value="CAD9109818.1"/>
    <property type="molecule type" value="Transcribed_RNA"/>
</dbReference>
<protein>
    <recommendedName>
        <fullName evidence="4">Peptidase S53 domain-containing protein</fullName>
    </recommendedName>
</protein>
<dbReference type="Gene3D" id="3.40.50.200">
    <property type="entry name" value="Peptidase S8/S53 domain"/>
    <property type="match status" value="1"/>
</dbReference>
<dbReference type="GO" id="GO:0008240">
    <property type="term" value="F:tripeptidyl-peptidase activity"/>
    <property type="evidence" value="ECO:0007669"/>
    <property type="project" value="TreeGrafter"/>
</dbReference>
<name>A0A7S1LPH4_NEODS</name>
<evidence type="ECO:0000256" key="2">
    <source>
        <dbReference type="SAM" id="SignalP"/>
    </source>
</evidence>
<dbReference type="SUPFAM" id="SSF52743">
    <property type="entry name" value="Subtilisin-like"/>
    <property type="match status" value="1"/>
</dbReference>
<accession>A0A7S1LPH4</accession>
<reference evidence="3" key="1">
    <citation type="submission" date="2021-01" db="EMBL/GenBank/DDBJ databases">
        <authorList>
            <person name="Corre E."/>
            <person name="Pelletier E."/>
            <person name="Niang G."/>
            <person name="Scheremetjew M."/>
            <person name="Finn R."/>
            <person name="Kale V."/>
            <person name="Holt S."/>
            <person name="Cochrane G."/>
            <person name="Meng A."/>
            <person name="Brown T."/>
            <person name="Cohen L."/>
        </authorList>
    </citation>
    <scope>NUCLEOTIDE SEQUENCE</scope>
    <source>
        <strain evidence="3">CCAP 1951/1</strain>
    </source>
</reference>
<feature type="transmembrane region" description="Helical" evidence="1">
    <location>
        <begin position="820"/>
        <end position="844"/>
    </location>
</feature>
<dbReference type="InterPro" id="IPR050819">
    <property type="entry name" value="Tripeptidyl-peptidase_I"/>
</dbReference>
<dbReference type="GO" id="GO:0006508">
    <property type="term" value="P:proteolysis"/>
    <property type="evidence" value="ECO:0007669"/>
    <property type="project" value="InterPro"/>
</dbReference>
<keyword evidence="1" id="KW-0812">Transmembrane</keyword>
<keyword evidence="1" id="KW-0472">Membrane</keyword>
<feature type="chain" id="PRO_5030707917" description="Peptidase S53 domain-containing protein" evidence="2">
    <location>
        <begin position="23"/>
        <end position="880"/>
    </location>
</feature>
<dbReference type="AlphaFoldDB" id="A0A7S1LPH4"/>
<evidence type="ECO:0000313" key="3">
    <source>
        <dbReference type="EMBL" id="CAD9109818.1"/>
    </source>
</evidence>